<accession>A0ACC1MSM3</accession>
<gene>
    <name evidence="1" type="ORF">NQ176_g8548</name>
</gene>
<sequence>MLDVKPFTAHAPEDKLRHFQQLLSLSPIGPAVFENSSNGRTFGITRDWLQDAKSKWLTDFDWRKYEARINSFPNFKATVKDADKNDIDMHFMALFSERSDAVPIVFLHGWPSSFASFMDILDLLRDKYSSKELPYHVIVPSLPGYAYSTGPPIDKDYGLDKAASAIDSLMIGLGFQGGYIAQGGDLGSFLSRLLAFAFDSCKGMHLNMMTNPPGEEPKDEFEMAALAKATEFVDTSYAFALEQGSRTATIGLVLSSSPLALLSWIGEKMLAWTDEDPPLQKIFETVTLYWMTDTISRSFYHNRALANAKDSPKIARTSVLAKMSAMPLPYVEKPCGYSLFANEIVPVPRSWAAKTCNLVSFKYHESGGHFPAMERPAELLEDVEEYIGKVWDLKKK</sequence>
<organism evidence="1 2">
    <name type="scientific">Zarea fungicola</name>
    <dbReference type="NCBI Taxonomy" id="93591"/>
    <lineage>
        <taxon>Eukaryota</taxon>
        <taxon>Fungi</taxon>
        <taxon>Dikarya</taxon>
        <taxon>Ascomycota</taxon>
        <taxon>Pezizomycotina</taxon>
        <taxon>Sordariomycetes</taxon>
        <taxon>Hypocreomycetidae</taxon>
        <taxon>Hypocreales</taxon>
        <taxon>Cordycipitaceae</taxon>
        <taxon>Zarea</taxon>
    </lineage>
</organism>
<protein>
    <submittedName>
        <fullName evidence="1">Uncharacterized protein</fullName>
    </submittedName>
</protein>
<keyword evidence="2" id="KW-1185">Reference proteome</keyword>
<proteinExistence type="predicted"/>
<name>A0ACC1MSM3_9HYPO</name>
<dbReference type="EMBL" id="JANJQO010001695">
    <property type="protein sequence ID" value="KAJ2969662.1"/>
    <property type="molecule type" value="Genomic_DNA"/>
</dbReference>
<evidence type="ECO:0000313" key="2">
    <source>
        <dbReference type="Proteomes" id="UP001143910"/>
    </source>
</evidence>
<evidence type="ECO:0000313" key="1">
    <source>
        <dbReference type="EMBL" id="KAJ2969662.1"/>
    </source>
</evidence>
<reference evidence="1" key="1">
    <citation type="submission" date="2022-08" db="EMBL/GenBank/DDBJ databases">
        <title>Genome Sequence of Lecanicillium fungicola.</title>
        <authorList>
            <person name="Buettner E."/>
        </authorList>
    </citation>
    <scope>NUCLEOTIDE SEQUENCE</scope>
    <source>
        <strain evidence="1">Babe33</strain>
    </source>
</reference>
<dbReference type="Proteomes" id="UP001143910">
    <property type="component" value="Unassembled WGS sequence"/>
</dbReference>
<comment type="caution">
    <text evidence="1">The sequence shown here is derived from an EMBL/GenBank/DDBJ whole genome shotgun (WGS) entry which is preliminary data.</text>
</comment>